<evidence type="ECO:0000256" key="4">
    <source>
        <dbReference type="ARBA" id="ARBA00022801"/>
    </source>
</evidence>
<evidence type="ECO:0000256" key="3">
    <source>
        <dbReference type="ARBA" id="ARBA00022763"/>
    </source>
</evidence>
<dbReference type="CDD" id="cd00221">
    <property type="entry name" value="Vsr"/>
    <property type="match status" value="1"/>
</dbReference>
<evidence type="ECO:0000256" key="1">
    <source>
        <dbReference type="ARBA" id="ARBA00022722"/>
    </source>
</evidence>
<comment type="caution">
    <text evidence="7">The sequence shown here is derived from an EMBL/GenBank/DDBJ whole genome shotgun (WGS) entry which is preliminary data.</text>
</comment>
<keyword evidence="8" id="KW-1185">Reference proteome</keyword>
<keyword evidence="2 7" id="KW-0255">Endonuclease</keyword>
<sequence length="130" mass="15473">MASQRNRDTIPELMLRTELRSRGLGYRINARLPNIPRRTCDVAFVGARVAVFIDGCFWHSCPLHAVPPKQNAAWWSEKLERNIRRDRDTERRLEENDWRVLRFWEHEDMALAADVVESVVRFRRSRAKTR</sequence>
<keyword evidence="4" id="KW-0378">Hydrolase</keyword>
<proteinExistence type="inferred from homology"/>
<dbReference type="Proteomes" id="UP000462152">
    <property type="component" value="Unassembled WGS sequence"/>
</dbReference>
<dbReference type="InterPro" id="IPR011335">
    <property type="entry name" value="Restrct_endonuc-II-like"/>
</dbReference>
<protein>
    <submittedName>
        <fullName evidence="7">DNA mismatch endonuclease Vsr</fullName>
    </submittedName>
</protein>
<dbReference type="SUPFAM" id="SSF52980">
    <property type="entry name" value="Restriction endonuclease-like"/>
    <property type="match status" value="1"/>
</dbReference>
<dbReference type="Pfam" id="PF03852">
    <property type="entry name" value="Vsr"/>
    <property type="match status" value="1"/>
</dbReference>
<name>A0A7K1LHJ1_9MICC</name>
<evidence type="ECO:0000256" key="5">
    <source>
        <dbReference type="ARBA" id="ARBA00023204"/>
    </source>
</evidence>
<dbReference type="AlphaFoldDB" id="A0A7K1LHJ1"/>
<dbReference type="GO" id="GO:0004519">
    <property type="term" value="F:endonuclease activity"/>
    <property type="evidence" value="ECO:0007669"/>
    <property type="project" value="UniProtKB-KW"/>
</dbReference>
<keyword evidence="3" id="KW-0227">DNA damage</keyword>
<dbReference type="InterPro" id="IPR004603">
    <property type="entry name" value="DNA_mismatch_endonuc_vsr"/>
</dbReference>
<dbReference type="GO" id="GO:0006298">
    <property type="term" value="P:mismatch repair"/>
    <property type="evidence" value="ECO:0007669"/>
    <property type="project" value="InterPro"/>
</dbReference>
<organism evidence="7 8">
    <name type="scientific">Rothia koreensis</name>
    <dbReference type="NCBI Taxonomy" id="592378"/>
    <lineage>
        <taxon>Bacteria</taxon>
        <taxon>Bacillati</taxon>
        <taxon>Actinomycetota</taxon>
        <taxon>Actinomycetes</taxon>
        <taxon>Micrococcales</taxon>
        <taxon>Micrococcaceae</taxon>
        <taxon>Rothia</taxon>
    </lineage>
</organism>
<keyword evidence="5" id="KW-0234">DNA repair</keyword>
<dbReference type="OrthoDB" id="9801520at2"/>
<comment type="similarity">
    <text evidence="6">Belongs to the Vsr family.</text>
</comment>
<reference evidence="7 8" key="1">
    <citation type="submission" date="2019-12" db="EMBL/GenBank/DDBJ databases">
        <authorList>
            <person name="Li J."/>
            <person name="Shi Y."/>
            <person name="Xu G."/>
            <person name="Xiao D."/>
            <person name="Ran X."/>
        </authorList>
    </citation>
    <scope>NUCLEOTIDE SEQUENCE [LARGE SCALE GENOMIC DNA]</scope>
    <source>
        <strain evidence="7 8">JCM 15915</strain>
    </source>
</reference>
<dbReference type="EMBL" id="WOGT01000002">
    <property type="protein sequence ID" value="MUN54533.1"/>
    <property type="molecule type" value="Genomic_DNA"/>
</dbReference>
<dbReference type="GO" id="GO:0016787">
    <property type="term" value="F:hydrolase activity"/>
    <property type="evidence" value="ECO:0007669"/>
    <property type="project" value="UniProtKB-KW"/>
</dbReference>
<evidence type="ECO:0000313" key="7">
    <source>
        <dbReference type="EMBL" id="MUN54533.1"/>
    </source>
</evidence>
<gene>
    <name evidence="7" type="primary">vsr</name>
    <name evidence="7" type="ORF">GMA10_04790</name>
</gene>
<accession>A0A7K1LHJ1</accession>
<dbReference type="Gene3D" id="3.40.960.10">
    <property type="entry name" value="VSR Endonuclease"/>
    <property type="match status" value="1"/>
</dbReference>
<keyword evidence="1" id="KW-0540">Nuclease</keyword>
<dbReference type="NCBIfam" id="TIGR00632">
    <property type="entry name" value="vsr"/>
    <property type="match status" value="1"/>
</dbReference>
<evidence type="ECO:0000256" key="6">
    <source>
        <dbReference type="ARBA" id="ARBA00029466"/>
    </source>
</evidence>
<evidence type="ECO:0000313" key="8">
    <source>
        <dbReference type="Proteomes" id="UP000462152"/>
    </source>
</evidence>
<evidence type="ECO:0000256" key="2">
    <source>
        <dbReference type="ARBA" id="ARBA00022759"/>
    </source>
</evidence>